<dbReference type="Pfam" id="PF00171">
    <property type="entry name" value="Aldedh"/>
    <property type="match status" value="1"/>
</dbReference>
<proteinExistence type="inferred from homology"/>
<comment type="catalytic activity">
    <reaction evidence="6 7">
        <text>L-glutamate 5-semialdehyde + phosphate + NADP(+) = L-glutamyl 5-phosphate + NADPH + H(+)</text>
        <dbReference type="Rhea" id="RHEA:19541"/>
        <dbReference type="ChEBI" id="CHEBI:15378"/>
        <dbReference type="ChEBI" id="CHEBI:43474"/>
        <dbReference type="ChEBI" id="CHEBI:57783"/>
        <dbReference type="ChEBI" id="CHEBI:58066"/>
        <dbReference type="ChEBI" id="CHEBI:58274"/>
        <dbReference type="ChEBI" id="CHEBI:58349"/>
        <dbReference type="EC" id="1.2.1.41"/>
    </reaction>
</comment>
<accession>A0A5C6DHN1</accession>
<dbReference type="GO" id="GO:0004350">
    <property type="term" value="F:glutamate-5-semialdehyde dehydrogenase activity"/>
    <property type="evidence" value="ECO:0007669"/>
    <property type="project" value="UniProtKB-UniRule"/>
</dbReference>
<evidence type="ECO:0000256" key="6">
    <source>
        <dbReference type="ARBA" id="ARBA00049024"/>
    </source>
</evidence>
<reference evidence="9 10" key="1">
    <citation type="submission" date="2019-02" db="EMBL/GenBank/DDBJ databases">
        <title>Deep-cultivation of Planctomycetes and their phenomic and genomic characterization uncovers novel biology.</title>
        <authorList>
            <person name="Wiegand S."/>
            <person name="Jogler M."/>
            <person name="Boedeker C."/>
            <person name="Pinto D."/>
            <person name="Vollmers J."/>
            <person name="Rivas-Marin E."/>
            <person name="Kohn T."/>
            <person name="Peeters S.H."/>
            <person name="Heuer A."/>
            <person name="Rast P."/>
            <person name="Oberbeckmann S."/>
            <person name="Bunk B."/>
            <person name="Jeske O."/>
            <person name="Meyerdierks A."/>
            <person name="Storesund J.E."/>
            <person name="Kallscheuer N."/>
            <person name="Luecker S."/>
            <person name="Lage O.M."/>
            <person name="Pohl T."/>
            <person name="Merkel B.J."/>
            <person name="Hornburger P."/>
            <person name="Mueller R.-W."/>
            <person name="Bruemmer F."/>
            <person name="Labrenz M."/>
            <person name="Spormann A.M."/>
            <person name="Op Den Camp H."/>
            <person name="Overmann J."/>
            <person name="Amann R."/>
            <person name="Jetten M.S.M."/>
            <person name="Mascher T."/>
            <person name="Medema M.H."/>
            <person name="Devos D.P."/>
            <person name="Kaster A.-K."/>
            <person name="Ovreas L."/>
            <person name="Rohde M."/>
            <person name="Galperin M.Y."/>
            <person name="Jogler C."/>
        </authorList>
    </citation>
    <scope>NUCLEOTIDE SEQUENCE [LARGE SCALE GENOMIC DNA]</scope>
    <source>
        <strain evidence="9 10">Poly41</strain>
    </source>
</reference>
<keyword evidence="7" id="KW-0963">Cytoplasm</keyword>
<dbReference type="Gene3D" id="3.40.309.10">
    <property type="entry name" value="Aldehyde Dehydrogenase, Chain A, domain 2"/>
    <property type="match status" value="1"/>
</dbReference>
<dbReference type="InterPro" id="IPR015590">
    <property type="entry name" value="Aldehyde_DH_dom"/>
</dbReference>
<keyword evidence="3 7" id="KW-0641">Proline biosynthesis</keyword>
<comment type="function">
    <text evidence="7">Catalyzes the NADPH-dependent reduction of L-glutamate 5-phosphate into L-glutamate 5-semialdehyde and phosphate. The product spontaneously undergoes cyclization to form 1-pyrroline-5-carboxylate.</text>
</comment>
<comment type="caution">
    <text evidence="9">The sequence shown here is derived from an EMBL/GenBank/DDBJ whole genome shotgun (WGS) entry which is preliminary data.</text>
</comment>
<evidence type="ECO:0000259" key="8">
    <source>
        <dbReference type="Pfam" id="PF00171"/>
    </source>
</evidence>
<dbReference type="InterPro" id="IPR016163">
    <property type="entry name" value="Ald_DH_C"/>
</dbReference>
<evidence type="ECO:0000256" key="3">
    <source>
        <dbReference type="ARBA" id="ARBA00022650"/>
    </source>
</evidence>
<name>A0A5C6DHN1_9BACT</name>
<feature type="domain" description="Aldehyde dehydrogenase" evidence="8">
    <location>
        <begin position="62"/>
        <end position="350"/>
    </location>
</feature>
<evidence type="ECO:0000313" key="10">
    <source>
        <dbReference type="Proteomes" id="UP000319143"/>
    </source>
</evidence>
<dbReference type="NCBIfam" id="NF001221">
    <property type="entry name" value="PRK00197.1"/>
    <property type="match status" value="1"/>
</dbReference>
<gene>
    <name evidence="7 9" type="primary">proA</name>
    <name evidence="9" type="ORF">Poly41_39220</name>
</gene>
<sequence length="484" mass="52265">MVVGRSVTFRLQNPAYYPTHGTFLIGGHRITVDPSASFADNPPCQEIHQDEICPQSPQTMPVTEASAEIARYCRQTAEAAKLASYRLSSLDAEVKNRWLRQSATELVASLDTIIAANQQDLDAAPGYGLSDAAIDRLKLDAGRVQSIATALEEIAMLPDPVGEVIDGHTRPGGLQILKRRVPLGVVFFIYESRPNVTADAAGICVKSGNAVILRGGKEAIHSSQAIVDVLSRCAADCGLPENAVQLVSTTDRVAVGEFLKLGELIDVTIPRGGEGLIRRVAAEATMPVIKHYDGNCHVYVDEHADIEMAVDIIENAKCQRMGVCNACESLLIHQAIAKNALPKIAKRLTERGIEIRADERARKWIEGAVAATDEDWSTEYLGPKISVAVVDSLDQAAEHINRYGSHHTDAIVTEQLKASETFTSLVDSSAVMVNASTRFNDGGVFGLGAEIGISTDKFHARGPCGLRELTTYKYIVRGNGHCRS</sequence>
<dbReference type="InterPro" id="IPR016161">
    <property type="entry name" value="Ald_DH/histidinol_DH"/>
</dbReference>
<comment type="similarity">
    <text evidence="7">Belongs to the gamma-glutamyl phosphate reductase family.</text>
</comment>
<organism evidence="9 10">
    <name type="scientific">Novipirellula artificiosorum</name>
    <dbReference type="NCBI Taxonomy" id="2528016"/>
    <lineage>
        <taxon>Bacteria</taxon>
        <taxon>Pseudomonadati</taxon>
        <taxon>Planctomycetota</taxon>
        <taxon>Planctomycetia</taxon>
        <taxon>Pirellulales</taxon>
        <taxon>Pirellulaceae</taxon>
        <taxon>Novipirellula</taxon>
    </lineage>
</organism>
<dbReference type="Gene3D" id="3.40.605.10">
    <property type="entry name" value="Aldehyde Dehydrogenase, Chain A, domain 1"/>
    <property type="match status" value="1"/>
</dbReference>
<dbReference type="UniPathway" id="UPA00098">
    <property type="reaction ID" value="UER00360"/>
</dbReference>
<protein>
    <recommendedName>
        <fullName evidence="7">Gamma-glutamyl phosphate reductase</fullName>
        <shortName evidence="7">GPR</shortName>
        <ecNumber evidence="7">1.2.1.41</ecNumber>
    </recommendedName>
    <alternativeName>
        <fullName evidence="7">Glutamate-5-semialdehyde dehydrogenase</fullName>
    </alternativeName>
    <alternativeName>
        <fullName evidence="7">Glutamyl-gamma-semialdehyde dehydrogenase</fullName>
        <shortName evidence="7">GSA dehydrogenase</shortName>
    </alternativeName>
</protein>
<dbReference type="PANTHER" id="PTHR11063">
    <property type="entry name" value="GLUTAMATE SEMIALDEHYDE DEHYDROGENASE"/>
    <property type="match status" value="1"/>
</dbReference>
<dbReference type="EMBL" id="SJPV01000006">
    <property type="protein sequence ID" value="TWU36168.1"/>
    <property type="molecule type" value="Genomic_DNA"/>
</dbReference>
<dbReference type="GO" id="GO:0055129">
    <property type="term" value="P:L-proline biosynthetic process"/>
    <property type="evidence" value="ECO:0007669"/>
    <property type="project" value="UniProtKB-UniRule"/>
</dbReference>
<evidence type="ECO:0000313" key="9">
    <source>
        <dbReference type="EMBL" id="TWU36168.1"/>
    </source>
</evidence>
<dbReference type="GO" id="GO:0005737">
    <property type="term" value="C:cytoplasm"/>
    <property type="evidence" value="ECO:0007669"/>
    <property type="project" value="UniProtKB-SubCell"/>
</dbReference>
<dbReference type="SUPFAM" id="SSF53720">
    <property type="entry name" value="ALDH-like"/>
    <property type="match status" value="1"/>
</dbReference>
<dbReference type="CDD" id="cd07079">
    <property type="entry name" value="ALDH_F18-19_ProA-GPR"/>
    <property type="match status" value="1"/>
</dbReference>
<dbReference type="InterPro" id="IPR016162">
    <property type="entry name" value="Ald_DH_N"/>
</dbReference>
<evidence type="ECO:0000256" key="4">
    <source>
        <dbReference type="ARBA" id="ARBA00022857"/>
    </source>
</evidence>
<dbReference type="PANTHER" id="PTHR11063:SF8">
    <property type="entry name" value="DELTA-1-PYRROLINE-5-CARBOXYLATE SYNTHASE"/>
    <property type="match status" value="1"/>
</dbReference>
<dbReference type="Proteomes" id="UP000319143">
    <property type="component" value="Unassembled WGS sequence"/>
</dbReference>
<dbReference type="InterPro" id="IPR020593">
    <property type="entry name" value="G-glutamylP_reductase_CS"/>
</dbReference>
<evidence type="ECO:0000256" key="1">
    <source>
        <dbReference type="ARBA" id="ARBA00004985"/>
    </source>
</evidence>
<dbReference type="EC" id="1.2.1.41" evidence="7"/>
<keyword evidence="5 7" id="KW-0560">Oxidoreductase</keyword>
<dbReference type="PROSITE" id="PS01223">
    <property type="entry name" value="PROA"/>
    <property type="match status" value="1"/>
</dbReference>
<dbReference type="FunFam" id="3.40.309.10:FF:000006">
    <property type="entry name" value="Gamma-glutamyl phosphate reductase"/>
    <property type="match status" value="1"/>
</dbReference>
<evidence type="ECO:0000256" key="7">
    <source>
        <dbReference type="HAMAP-Rule" id="MF_00412"/>
    </source>
</evidence>
<dbReference type="NCBIfam" id="TIGR00407">
    <property type="entry name" value="proA"/>
    <property type="match status" value="1"/>
</dbReference>
<dbReference type="InterPro" id="IPR000965">
    <property type="entry name" value="GPR_dom"/>
</dbReference>
<comment type="pathway">
    <text evidence="1 7">Amino-acid biosynthesis; L-proline biosynthesis; L-glutamate 5-semialdehyde from L-glutamate: step 2/2.</text>
</comment>
<keyword evidence="2 7" id="KW-0028">Amino-acid biosynthesis</keyword>
<comment type="subcellular location">
    <subcellularLocation>
        <location evidence="7">Cytoplasm</location>
    </subcellularLocation>
</comment>
<keyword evidence="4 7" id="KW-0521">NADP</keyword>
<dbReference type="HAMAP" id="MF_00412">
    <property type="entry name" value="ProA"/>
    <property type="match status" value="1"/>
</dbReference>
<dbReference type="AlphaFoldDB" id="A0A5C6DHN1"/>
<keyword evidence="10" id="KW-1185">Reference proteome</keyword>
<evidence type="ECO:0000256" key="2">
    <source>
        <dbReference type="ARBA" id="ARBA00022605"/>
    </source>
</evidence>
<evidence type="ECO:0000256" key="5">
    <source>
        <dbReference type="ARBA" id="ARBA00023002"/>
    </source>
</evidence>